<sequence>MASAAVHPSLGAVCGLAAAALRAAERALRVLVTALLWLLAAGGLLTTLTAAGVGSAAVPVVLYVVRAMASSTPAAGVAVAAAACSAVAAAATRLAVSLAPAACGWTTRAVGAAPEAAPVVATTPAAVTRIARTAAGIRAQQLLPSHTTAGHPFHREASQAGRLHPPRPTPSGPRAARLVIAPVKTVAPAVHSCKGKTEKTCKKIAAIGCRGDVAAQVEASRPYREAVNEGRGGGAACRTRGVVLRYALDGLVLVPRLAGILSFLFEFFGDQLLLFVCWSSRGFVKSPVTVSNWHWVSSHYPPRLLFTYLLAVHMYSFSYRLG</sequence>
<accession>A0ACC3C7B9</accession>
<reference evidence="1" key="1">
    <citation type="submission" date="2019-11" db="EMBL/GenBank/DDBJ databases">
        <title>Nori genome reveals adaptations in red seaweeds to the harsh intertidal environment.</title>
        <authorList>
            <person name="Wang D."/>
            <person name="Mao Y."/>
        </authorList>
    </citation>
    <scope>NUCLEOTIDE SEQUENCE</scope>
    <source>
        <tissue evidence="1">Gametophyte</tissue>
    </source>
</reference>
<protein>
    <submittedName>
        <fullName evidence="1">Uncharacterized protein</fullName>
    </submittedName>
</protein>
<evidence type="ECO:0000313" key="1">
    <source>
        <dbReference type="EMBL" id="KAK1866206.1"/>
    </source>
</evidence>
<evidence type="ECO:0000313" key="2">
    <source>
        <dbReference type="Proteomes" id="UP000798662"/>
    </source>
</evidence>
<dbReference type="Proteomes" id="UP000798662">
    <property type="component" value="Chromosome 2"/>
</dbReference>
<keyword evidence="2" id="KW-1185">Reference proteome</keyword>
<gene>
    <name evidence="1" type="ORF">I4F81_008726</name>
</gene>
<comment type="caution">
    <text evidence="1">The sequence shown here is derived from an EMBL/GenBank/DDBJ whole genome shotgun (WGS) entry which is preliminary data.</text>
</comment>
<name>A0ACC3C7B9_PYRYE</name>
<dbReference type="EMBL" id="CM020619">
    <property type="protein sequence ID" value="KAK1866206.1"/>
    <property type="molecule type" value="Genomic_DNA"/>
</dbReference>
<proteinExistence type="predicted"/>
<organism evidence="1 2">
    <name type="scientific">Pyropia yezoensis</name>
    <name type="common">Susabi-nori</name>
    <name type="synonym">Porphyra yezoensis</name>
    <dbReference type="NCBI Taxonomy" id="2788"/>
    <lineage>
        <taxon>Eukaryota</taxon>
        <taxon>Rhodophyta</taxon>
        <taxon>Bangiophyceae</taxon>
        <taxon>Bangiales</taxon>
        <taxon>Bangiaceae</taxon>
        <taxon>Pyropia</taxon>
    </lineage>
</organism>